<evidence type="ECO:0000256" key="2">
    <source>
        <dbReference type="ARBA" id="ARBA00022490"/>
    </source>
</evidence>
<dbReference type="GO" id="GO:0008408">
    <property type="term" value="F:3'-5' exonuclease activity"/>
    <property type="evidence" value="ECO:0007669"/>
    <property type="project" value="UniProtKB-UniRule"/>
</dbReference>
<dbReference type="InterPro" id="IPR006054">
    <property type="entry name" value="DnaQ"/>
</dbReference>
<keyword evidence="15" id="KW-1185">Reference proteome</keyword>
<dbReference type="PANTHER" id="PTHR32294">
    <property type="entry name" value="DNA POLYMERASE III SUBUNIT ALPHA"/>
    <property type="match status" value="1"/>
</dbReference>
<protein>
    <recommendedName>
        <fullName evidence="11">DNA polymerase III PolC-type</fullName>
        <shortName evidence="11">PolIII</shortName>
        <ecNumber evidence="11">2.7.7.7</ecNumber>
    </recommendedName>
</protein>
<dbReference type="InterPro" id="IPR004805">
    <property type="entry name" value="DnaE2/DnaE/PolC"/>
</dbReference>
<dbReference type="CDD" id="cd04484">
    <property type="entry name" value="polC_OBF"/>
    <property type="match status" value="1"/>
</dbReference>
<keyword evidence="8 11" id="KW-0269">Exonuclease</keyword>
<dbReference type="Pfam" id="PF02811">
    <property type="entry name" value="PHP"/>
    <property type="match status" value="1"/>
</dbReference>
<dbReference type="InterPro" id="IPR012340">
    <property type="entry name" value="NA-bd_OB-fold"/>
</dbReference>
<dbReference type="InterPro" id="IPR003141">
    <property type="entry name" value="Pol/His_phosphatase_N"/>
</dbReference>
<keyword evidence="4 11" id="KW-0548">Nucleotidyltransferase</keyword>
<dbReference type="InterPro" id="IPR011708">
    <property type="entry name" value="DNA_pol3_alpha_NTPase_dom"/>
</dbReference>
<evidence type="ECO:0000313" key="15">
    <source>
        <dbReference type="Proteomes" id="UP000199208"/>
    </source>
</evidence>
<evidence type="ECO:0000256" key="6">
    <source>
        <dbReference type="ARBA" id="ARBA00022722"/>
    </source>
</evidence>
<evidence type="ECO:0000256" key="7">
    <source>
        <dbReference type="ARBA" id="ARBA00022801"/>
    </source>
</evidence>
<dbReference type="FunFam" id="3.30.420.10:FF:000045">
    <property type="entry name" value="3'-5' exonuclease DinG"/>
    <property type="match status" value="1"/>
</dbReference>
<feature type="domain" description="Exonuclease" evidence="12">
    <location>
        <begin position="413"/>
        <end position="578"/>
    </location>
</feature>
<evidence type="ECO:0000256" key="3">
    <source>
        <dbReference type="ARBA" id="ARBA00022679"/>
    </source>
</evidence>
<dbReference type="NCBIfam" id="TIGR00573">
    <property type="entry name" value="dnaq"/>
    <property type="match status" value="1"/>
</dbReference>
<sequence>MSIQNWLMEQFGETIRLERVALSKKPESLKLQLAAGYFPEPEKLEAFLDRVQKAIPEVCSLDWVCAVEAPVSPEDEAAQSNERLHWAMYWLKQQAPSAAAFLKKEAFVRQNEIQYCLHIPDQVTSEHLSSRKILEVLENNFDSHFGVSFKLTPIYDVEGCKVASDALDSKKESDLKTFMASVPVNAPKSAPKPQAKNQWKNSEPQDDSVLYRFKIKRPITSMVELAEEEGTYAVEAEVLTLQTRDLKTGKVLLNLSISDRTSSLGAKLFLKSAKESQTLLEKLKVGGWYKFEGTLRYDTFDKEMALYLNNINVGEAPLKRRDEAPVKRVELHCHTNMSDMDGISSVKSLIKRAMDWGHKAIAVTDHGVLQAFPEAMETARGKDIKIIYGMEGYLIDDEVKIVRSSKGQTLEADFVVFDIETTGLNPKHDKIIEIAAVRIEGGQITETFSALVDPHEPLSEKIKELTGIEDEQLTGQPGIEEILPRFLEFARGAVLVAHNAGFDTGFVREACSQLGYPYDMTSVDTLGLSRLLLKDLKRHRLNMVAKHLGVKLENHHRALDDATATAEVFLKLVARLREEGVSDLNGLTRFASANMSHTMMDSHHIIILVKNLKGLKALYQLVTHAHMKTFYKKPRIPRSLLEEHKDNLILGSACESGELFKALVENRSEEDVEKIAGFYDFLEIQPLGNNQFMIDKGLVQNQEALKVINRKIVDLGGRLGKTVAATCDVHFLEPEDEVYRRILMAGQGYDDAENQPPLYLRTTAEMLQEFDYLGEKTAYEVVVEATNKIADQVDSIMPIPDETFPPIIEGSDEDLRRLCVDKAVRLYGSPLPELVDKRLERELNSIISNGYAVMYIIAHKLVKKSMEDGYLVGSRGSVGSSLAATMCDITEVNPLPPHYLCPSCKFSEFMTEAGDISGADLPDRDCPKCGSKLDKDGHDIPFETFLGFEGDKEPDIDLNFAGVYQATAHKYTEELFGKGYVYKAGTIGTIADKTAYGFVKKYFEEKNLTVNSREIERLASGCTGIKRTTGQHPGGIMVVPSYKDIHDFCPIQFPANDMKSDVVTTHFDYHSISGRILKLDILGHDVPTMIKQLEEMTKLDVLKIPLDDPATLRIFTSNETLGIVDPEYKSETGSLGIPEFGTKFVRQMLVDTQPTTLAELVRISGLSHGTDVWVNNAQTLVRNGIADLKHVISTRDDIMNYLIQKGLPPKQAFTIMERVRKGKGLTEENESLMREFDVPDWYINSCNTIQYMFPKAHAVAYVTMSFRIAYFKVHHPLAFYASYFSSKVEDFDAQLICQGKRAVREKKRWMEENWDVLTKKEQDLYGIMELVDEYYSRGFDFHKVDLYKSEANAFIEENGMLRPPLQSLQGVGDNAAQKIVEERFHGEYLSLEDLKSRAKATKTVVDALVLHGAVQEMPERNQLSLF</sequence>
<dbReference type="InterPro" id="IPR012337">
    <property type="entry name" value="RNaseH-like_sf"/>
</dbReference>
<dbReference type="STRING" id="1120920.SAMN03080599_00442"/>
<keyword evidence="6 11" id="KW-0540">Nuclease</keyword>
<dbReference type="InterPro" id="IPR013520">
    <property type="entry name" value="Ribonucl_H"/>
</dbReference>
<dbReference type="EMBL" id="FMWL01000002">
    <property type="protein sequence ID" value="SCZ76860.1"/>
    <property type="molecule type" value="Genomic_DNA"/>
</dbReference>
<comment type="subcellular location">
    <subcellularLocation>
        <location evidence="11">Cytoplasm</location>
    </subcellularLocation>
</comment>
<dbReference type="GO" id="GO:0005737">
    <property type="term" value="C:cytoplasm"/>
    <property type="evidence" value="ECO:0007669"/>
    <property type="project" value="UniProtKB-SubCell"/>
</dbReference>
<dbReference type="NCBIfam" id="TIGR01405">
    <property type="entry name" value="polC_Gram_pos"/>
    <property type="match status" value="1"/>
</dbReference>
<dbReference type="CDD" id="cd06127">
    <property type="entry name" value="DEDDh"/>
    <property type="match status" value="1"/>
</dbReference>
<dbReference type="Proteomes" id="UP000199208">
    <property type="component" value="Unassembled WGS sequence"/>
</dbReference>
<name>A0A1G5RSS4_9FIRM</name>
<dbReference type="GO" id="GO:0006261">
    <property type="term" value="P:DNA-templated DNA replication"/>
    <property type="evidence" value="ECO:0007669"/>
    <property type="project" value="UniProtKB-UniRule"/>
</dbReference>
<evidence type="ECO:0000256" key="1">
    <source>
        <dbReference type="ARBA" id="ARBA00003452"/>
    </source>
</evidence>
<comment type="catalytic activity">
    <reaction evidence="10 11">
        <text>DNA(n) + a 2'-deoxyribonucleoside 5'-triphosphate = DNA(n+1) + diphosphate</text>
        <dbReference type="Rhea" id="RHEA:22508"/>
        <dbReference type="Rhea" id="RHEA-COMP:17339"/>
        <dbReference type="Rhea" id="RHEA-COMP:17340"/>
        <dbReference type="ChEBI" id="CHEBI:33019"/>
        <dbReference type="ChEBI" id="CHEBI:61560"/>
        <dbReference type="ChEBI" id="CHEBI:173112"/>
        <dbReference type="EC" id="2.7.7.7"/>
    </reaction>
</comment>
<dbReference type="SUPFAM" id="SSF53098">
    <property type="entry name" value="Ribonuclease H-like"/>
    <property type="match status" value="1"/>
</dbReference>
<keyword evidence="3 11" id="KW-0808">Transferase</keyword>
<dbReference type="PANTHER" id="PTHR32294:SF5">
    <property type="entry name" value="DNA POLYMERASE III POLC-TYPE"/>
    <property type="match status" value="1"/>
</dbReference>
<evidence type="ECO:0000256" key="11">
    <source>
        <dbReference type="HAMAP-Rule" id="MF_00356"/>
    </source>
</evidence>
<proteinExistence type="inferred from homology"/>
<dbReference type="Pfam" id="PF00929">
    <property type="entry name" value="RNase_T"/>
    <property type="match status" value="1"/>
</dbReference>
<comment type="similarity">
    <text evidence="11">Belongs to the DNA polymerase type-C family. PolC subfamily.</text>
</comment>
<evidence type="ECO:0000256" key="10">
    <source>
        <dbReference type="ARBA" id="ARBA00049244"/>
    </source>
</evidence>
<dbReference type="InterPro" id="IPR029460">
    <property type="entry name" value="DNAPol_HHH"/>
</dbReference>
<feature type="domain" description="Polymerase/histidinol phosphatase N-terminal" evidence="13">
    <location>
        <begin position="329"/>
        <end position="396"/>
    </location>
</feature>
<dbReference type="SUPFAM" id="SSF160975">
    <property type="entry name" value="AF1531-like"/>
    <property type="match status" value="1"/>
</dbReference>
<evidence type="ECO:0000259" key="13">
    <source>
        <dbReference type="SMART" id="SM00481"/>
    </source>
</evidence>
<evidence type="ECO:0000256" key="9">
    <source>
        <dbReference type="ARBA" id="ARBA00022932"/>
    </source>
</evidence>
<keyword evidence="5 11" id="KW-0235">DNA replication</keyword>
<dbReference type="GO" id="GO:0003887">
    <property type="term" value="F:DNA-directed DNA polymerase activity"/>
    <property type="evidence" value="ECO:0007669"/>
    <property type="project" value="UniProtKB-UniRule"/>
</dbReference>
<dbReference type="Pfam" id="PF14579">
    <property type="entry name" value="HHH_6"/>
    <property type="match status" value="1"/>
</dbReference>
<dbReference type="NCBIfam" id="NF001688">
    <property type="entry name" value="PRK00448.1"/>
    <property type="match status" value="1"/>
</dbReference>
<keyword evidence="7 11" id="KW-0378">Hydrolase</keyword>
<evidence type="ECO:0000256" key="5">
    <source>
        <dbReference type="ARBA" id="ARBA00022705"/>
    </source>
</evidence>
<accession>A0A1G5RSS4</accession>
<dbReference type="InterPro" id="IPR040982">
    <property type="entry name" value="DNA_pol3_finger"/>
</dbReference>
<dbReference type="SMART" id="SM00481">
    <property type="entry name" value="POLIIIAc"/>
    <property type="match status" value="1"/>
</dbReference>
<evidence type="ECO:0000313" key="14">
    <source>
        <dbReference type="EMBL" id="SCZ76860.1"/>
    </source>
</evidence>
<dbReference type="GO" id="GO:0003677">
    <property type="term" value="F:DNA binding"/>
    <property type="evidence" value="ECO:0007669"/>
    <property type="project" value="UniProtKB-UniRule"/>
</dbReference>
<dbReference type="Pfam" id="PF17657">
    <property type="entry name" value="DNA_pol3_finger"/>
    <property type="match status" value="1"/>
</dbReference>
<dbReference type="HAMAP" id="MF_00356">
    <property type="entry name" value="DNApol_PolC"/>
    <property type="match status" value="1"/>
</dbReference>
<dbReference type="Gene3D" id="3.30.1900.20">
    <property type="match status" value="2"/>
</dbReference>
<evidence type="ECO:0000256" key="4">
    <source>
        <dbReference type="ARBA" id="ARBA00022695"/>
    </source>
</evidence>
<evidence type="ECO:0000256" key="8">
    <source>
        <dbReference type="ARBA" id="ARBA00022839"/>
    </source>
</evidence>
<dbReference type="InterPro" id="IPR004013">
    <property type="entry name" value="PHP_dom"/>
</dbReference>
<dbReference type="Gene3D" id="3.30.420.10">
    <property type="entry name" value="Ribonuclease H-like superfamily/Ribonuclease H"/>
    <property type="match status" value="1"/>
</dbReference>
<dbReference type="Gene3D" id="2.40.50.140">
    <property type="entry name" value="Nucleic acid-binding proteins"/>
    <property type="match status" value="1"/>
</dbReference>
<dbReference type="InterPro" id="IPR006308">
    <property type="entry name" value="Pol_III_a_PolC-type_gram_pos"/>
</dbReference>
<dbReference type="Gene3D" id="1.10.150.870">
    <property type="match status" value="1"/>
</dbReference>
<keyword evidence="9 11" id="KW-0239">DNA-directed DNA polymerase</keyword>
<dbReference type="OrthoDB" id="9804290at2"/>
<dbReference type="InterPro" id="IPR036397">
    <property type="entry name" value="RNaseH_sf"/>
</dbReference>
<dbReference type="InterPro" id="IPR044923">
    <property type="entry name" value="PolC_middle_finger_sf"/>
</dbReference>
<dbReference type="CDD" id="cd07435">
    <property type="entry name" value="PHP_PolIIIA_POLC"/>
    <property type="match status" value="1"/>
</dbReference>
<reference evidence="14 15" key="1">
    <citation type="submission" date="2016-10" db="EMBL/GenBank/DDBJ databases">
        <authorList>
            <person name="de Groot N.N."/>
        </authorList>
    </citation>
    <scope>NUCLEOTIDE SEQUENCE [LARGE SCALE GENOMIC DNA]</scope>
    <source>
        <strain evidence="14 15">DSM 2784</strain>
    </source>
</reference>
<dbReference type="EC" id="2.7.7.7" evidence="11"/>
<comment type="function">
    <text evidence="1 11">Required for replicative DNA synthesis. This DNA polymerase also exhibits 3' to 5' exonuclease activity.</text>
</comment>
<dbReference type="SMART" id="SM00479">
    <property type="entry name" value="EXOIII"/>
    <property type="match status" value="1"/>
</dbReference>
<dbReference type="Gene3D" id="1.10.150.700">
    <property type="entry name" value="PolC, middle finger domain"/>
    <property type="match status" value="2"/>
</dbReference>
<organism evidence="14 15">
    <name type="scientific">Acidaminobacter hydrogenoformans DSM 2784</name>
    <dbReference type="NCBI Taxonomy" id="1120920"/>
    <lineage>
        <taxon>Bacteria</taxon>
        <taxon>Bacillati</taxon>
        <taxon>Bacillota</taxon>
        <taxon>Clostridia</taxon>
        <taxon>Peptostreptococcales</taxon>
        <taxon>Acidaminobacteraceae</taxon>
        <taxon>Acidaminobacter</taxon>
    </lineage>
</organism>
<gene>
    <name evidence="11" type="primary">polC</name>
    <name evidence="14" type="ORF">SAMN03080599_00442</name>
</gene>
<dbReference type="Pfam" id="PF07733">
    <property type="entry name" value="DNA_pol3_alpha"/>
    <property type="match status" value="2"/>
</dbReference>
<dbReference type="RefSeq" id="WP_092589254.1">
    <property type="nucleotide sequence ID" value="NZ_FMWL01000002.1"/>
</dbReference>
<keyword evidence="2 11" id="KW-0963">Cytoplasm</keyword>
<evidence type="ECO:0000259" key="12">
    <source>
        <dbReference type="SMART" id="SM00479"/>
    </source>
</evidence>
<dbReference type="Gene3D" id="3.20.20.140">
    <property type="entry name" value="Metal-dependent hydrolases"/>
    <property type="match status" value="1"/>
</dbReference>